<dbReference type="RefSeq" id="WP_206582985.1">
    <property type="nucleotide sequence ID" value="NZ_JAFJZZ010000006.1"/>
</dbReference>
<accession>A0A939IJJ0</accession>
<dbReference type="InterPro" id="IPR025375">
    <property type="entry name" value="DUF4365"/>
</dbReference>
<sequence>MSEGKKRSKSQIIGEKAVSILRALLPIEWIIREYAPDYGIDLAVELFEPHKENFITTGEHVYFQVKGTEELKIGKLRVNKRSNVEKAYSEQEFYKNIEVVKFNIETALLGTVEKMGSAVPVLLVVVDVVNNRAYFMCLNDYIEKVILPINPNYAKKKSLTINIPISNVIENTNNVLPIRWYAKRAKLFALFSKANYQRRELEYMSDKTLTTDILHFSNIIRRFDAWGASKYFYALAEVQAELDYFLNNKTTKMAETIIENYRRKGEDVEDKCWMTRGSFEELSLIESQNAIQLRILWDRICNCGFIFEDLSKEWFLPTYAGLLTSEQ</sequence>
<feature type="domain" description="DUF4365" evidence="1">
    <location>
        <begin position="17"/>
        <end position="171"/>
    </location>
</feature>
<evidence type="ECO:0000313" key="3">
    <source>
        <dbReference type="Proteomes" id="UP000664545"/>
    </source>
</evidence>
<reference evidence="2" key="1">
    <citation type="submission" date="2021-02" db="EMBL/GenBank/DDBJ databases">
        <title>Abyssanaerobacter marinus gen.nov., sp., nov, anaerobic bacterium isolated from the Onnuri vent field of Indian Ocean and suggestion of Mogibacteriaceae fam. nov., and proposal of reclassification of ambiguous this family's genus member.</title>
        <authorList>
            <person name="Kim Y.J."/>
            <person name="Yang J.-A."/>
        </authorList>
    </citation>
    <scope>NUCLEOTIDE SEQUENCE</scope>
    <source>
        <strain evidence="2">DSM 2634</strain>
    </source>
</reference>
<dbReference type="Proteomes" id="UP000664545">
    <property type="component" value="Unassembled WGS sequence"/>
</dbReference>
<proteinExistence type="predicted"/>
<evidence type="ECO:0000313" key="2">
    <source>
        <dbReference type="EMBL" id="MBN7774146.1"/>
    </source>
</evidence>
<organism evidence="2 3">
    <name type="scientific">Clostridium aminobutyricum</name>
    <dbReference type="NCBI Taxonomy" id="33953"/>
    <lineage>
        <taxon>Bacteria</taxon>
        <taxon>Bacillati</taxon>
        <taxon>Bacillota</taxon>
        <taxon>Clostridia</taxon>
        <taxon>Eubacteriales</taxon>
        <taxon>Clostridiaceae</taxon>
        <taxon>Clostridium</taxon>
    </lineage>
</organism>
<dbReference type="AlphaFoldDB" id="A0A939IJJ0"/>
<gene>
    <name evidence="2" type="ORF">JYB65_12290</name>
</gene>
<dbReference type="EMBL" id="JAFJZZ010000006">
    <property type="protein sequence ID" value="MBN7774146.1"/>
    <property type="molecule type" value="Genomic_DNA"/>
</dbReference>
<keyword evidence="3" id="KW-1185">Reference proteome</keyword>
<evidence type="ECO:0000259" key="1">
    <source>
        <dbReference type="Pfam" id="PF14280"/>
    </source>
</evidence>
<dbReference type="Pfam" id="PF14280">
    <property type="entry name" value="DUF4365"/>
    <property type="match status" value="1"/>
</dbReference>
<comment type="caution">
    <text evidence="2">The sequence shown here is derived from an EMBL/GenBank/DDBJ whole genome shotgun (WGS) entry which is preliminary data.</text>
</comment>
<protein>
    <submittedName>
        <fullName evidence="2">DUF4365 domain-containing protein</fullName>
    </submittedName>
</protein>
<name>A0A939IJJ0_CLOAM</name>